<evidence type="ECO:0000313" key="1">
    <source>
        <dbReference type="EMBL" id="GGC64618.1"/>
    </source>
</evidence>
<dbReference type="EMBL" id="BMIL01000005">
    <property type="protein sequence ID" value="GGC64618.1"/>
    <property type="molecule type" value="Genomic_DNA"/>
</dbReference>
<protein>
    <submittedName>
        <fullName evidence="1">Uncharacterized protein</fullName>
    </submittedName>
</protein>
<name>A0A916U8X9_9SPHI</name>
<gene>
    <name evidence="1" type="ORF">GCM10011387_17770</name>
</gene>
<reference evidence="1" key="2">
    <citation type="submission" date="2020-09" db="EMBL/GenBank/DDBJ databases">
        <authorList>
            <person name="Sun Q."/>
            <person name="Zhou Y."/>
        </authorList>
    </citation>
    <scope>NUCLEOTIDE SEQUENCE</scope>
    <source>
        <strain evidence="1">CGMCC 1.15343</strain>
    </source>
</reference>
<organism evidence="1 2">
    <name type="scientific">Pedobacter quisquiliarum</name>
    <dbReference type="NCBI Taxonomy" id="1834438"/>
    <lineage>
        <taxon>Bacteria</taxon>
        <taxon>Pseudomonadati</taxon>
        <taxon>Bacteroidota</taxon>
        <taxon>Sphingobacteriia</taxon>
        <taxon>Sphingobacteriales</taxon>
        <taxon>Sphingobacteriaceae</taxon>
        <taxon>Pedobacter</taxon>
    </lineage>
</organism>
<dbReference type="Proteomes" id="UP000651668">
    <property type="component" value="Unassembled WGS sequence"/>
</dbReference>
<comment type="caution">
    <text evidence="1">The sequence shown here is derived from an EMBL/GenBank/DDBJ whole genome shotgun (WGS) entry which is preliminary data.</text>
</comment>
<dbReference type="RefSeq" id="WP_188626528.1">
    <property type="nucleotide sequence ID" value="NZ_BMIL01000005.1"/>
</dbReference>
<proteinExistence type="predicted"/>
<keyword evidence="2" id="KW-1185">Reference proteome</keyword>
<reference evidence="1" key="1">
    <citation type="journal article" date="2014" name="Int. J. Syst. Evol. Microbiol.">
        <title>Complete genome sequence of Corynebacterium casei LMG S-19264T (=DSM 44701T), isolated from a smear-ripened cheese.</title>
        <authorList>
            <consortium name="US DOE Joint Genome Institute (JGI-PGF)"/>
            <person name="Walter F."/>
            <person name="Albersmeier A."/>
            <person name="Kalinowski J."/>
            <person name="Ruckert C."/>
        </authorList>
    </citation>
    <scope>NUCLEOTIDE SEQUENCE</scope>
    <source>
        <strain evidence="1">CGMCC 1.15343</strain>
    </source>
</reference>
<accession>A0A916U8X9</accession>
<dbReference type="AlphaFoldDB" id="A0A916U8X9"/>
<evidence type="ECO:0000313" key="2">
    <source>
        <dbReference type="Proteomes" id="UP000651668"/>
    </source>
</evidence>
<sequence>MTYLINRKRFILNNIEALLKAALNPANIEASLSTQPLAELQLLLENSGNTAIESLRAFRYQVPPVDFQRLCQQNYSDLFRLQDHVAAWQQDPLWDTLRLDAKAFYAALDKMLHGVQIFLESTGIRGMAAEELLPACYLEKQLSAMAKNINLLRSRFLSAAADPALQDLLVAHFQSFCTRREVRQQELWYMEQLMEAMLAGLSTSKAADNDLFLMHELVKWNFNSPEGYGYCRDKLMAAFGEIAGSKGQLQELIWQQKGLKQLLCVPGMALNHDYPSLKELLLELLRTEIAYQETTVAESVLTAAANSELLSGTQGNIAAYSHSKWQKGKLKPQGDAHQQLPGSDKFQLQLNQRVLAIWTQVLMSMQILKVGIKGQRRFTQFLADHFTTAGMETIQPESFHRRYKEKHSGSCEILITILEQMIMTIRYEYIGINIPIKK</sequence>